<sequence>MYKMIAIDLDGTLLTDELAVTKDTATAIRKAAELGVVVTIATGRMYPSAQHIALELGLEAPMITYQGAVIRSATSEEVLRERMVSYEIAQKCIHLAAEKQMHIQVYQDNVLYSAVDNEQVKAYSKEVGIGYTVEPDLLGLAKKGFTKLLFIDEPEALAPVQEELQTVLGDAACIEKSKKRYLEVTHPDANKGSALAFLAEELGIDRSEVIGIGDNFNDMDLVKAAGFGVAMGNAVDELKEIADYTSLSNNEEGVLHVLNKFILEPRASAVEASKK</sequence>
<dbReference type="GO" id="GO:0016791">
    <property type="term" value="F:phosphatase activity"/>
    <property type="evidence" value="ECO:0007669"/>
    <property type="project" value="TreeGrafter"/>
</dbReference>
<dbReference type="SFLD" id="SFLDG01140">
    <property type="entry name" value="C2.B:_Phosphomannomutase_and_P"/>
    <property type="match status" value="1"/>
</dbReference>
<gene>
    <name evidence="1" type="ORF">H1Q58_12150</name>
</gene>
<dbReference type="KEGG" id="pdec:H1Q58_12150"/>
<dbReference type="AlphaFoldDB" id="A0A7D7MDR1"/>
<dbReference type="SFLD" id="SFLDS00003">
    <property type="entry name" value="Haloacid_Dehalogenase"/>
    <property type="match status" value="1"/>
</dbReference>
<dbReference type="PANTHER" id="PTHR10000:SF8">
    <property type="entry name" value="HAD SUPERFAMILY HYDROLASE-LIKE, TYPE 3"/>
    <property type="match status" value="1"/>
</dbReference>
<evidence type="ECO:0000313" key="2">
    <source>
        <dbReference type="Proteomes" id="UP000514716"/>
    </source>
</evidence>
<protein>
    <submittedName>
        <fullName evidence="1">HAD family phosphatase</fullName>
    </submittedName>
</protein>
<dbReference type="Gene3D" id="3.30.1240.10">
    <property type="match status" value="1"/>
</dbReference>
<name>A0A7D7MDR1_PLAMR</name>
<accession>A0A7D7MDR1</accession>
<dbReference type="SUPFAM" id="SSF56784">
    <property type="entry name" value="HAD-like"/>
    <property type="match status" value="1"/>
</dbReference>
<proteinExistence type="predicted"/>
<evidence type="ECO:0000313" key="1">
    <source>
        <dbReference type="EMBL" id="QMT16713.1"/>
    </source>
</evidence>
<dbReference type="CDD" id="cd07516">
    <property type="entry name" value="HAD_Pase"/>
    <property type="match status" value="1"/>
</dbReference>
<organism evidence="1 2">
    <name type="scientific">Planococcus maritimus</name>
    <dbReference type="NCBI Taxonomy" id="192421"/>
    <lineage>
        <taxon>Bacteria</taxon>
        <taxon>Bacillati</taxon>
        <taxon>Bacillota</taxon>
        <taxon>Bacilli</taxon>
        <taxon>Bacillales</taxon>
        <taxon>Caryophanaceae</taxon>
        <taxon>Planococcus</taxon>
    </lineage>
</organism>
<dbReference type="GO" id="GO:0000287">
    <property type="term" value="F:magnesium ion binding"/>
    <property type="evidence" value="ECO:0007669"/>
    <property type="project" value="TreeGrafter"/>
</dbReference>
<dbReference type="Gene3D" id="3.40.50.1000">
    <property type="entry name" value="HAD superfamily/HAD-like"/>
    <property type="match status" value="1"/>
</dbReference>
<dbReference type="InterPro" id="IPR000150">
    <property type="entry name" value="Cof"/>
</dbReference>
<dbReference type="InterPro" id="IPR023214">
    <property type="entry name" value="HAD_sf"/>
</dbReference>
<dbReference type="NCBIfam" id="TIGR01484">
    <property type="entry name" value="HAD-SF-IIB"/>
    <property type="match status" value="1"/>
</dbReference>
<dbReference type="InterPro" id="IPR036412">
    <property type="entry name" value="HAD-like_sf"/>
</dbReference>
<dbReference type="Pfam" id="PF08282">
    <property type="entry name" value="Hydrolase_3"/>
    <property type="match status" value="1"/>
</dbReference>
<keyword evidence="2" id="KW-1185">Reference proteome</keyword>
<dbReference type="SFLD" id="SFLDG01144">
    <property type="entry name" value="C2.B.4:_PGP_Like"/>
    <property type="match status" value="1"/>
</dbReference>
<dbReference type="Proteomes" id="UP000514716">
    <property type="component" value="Chromosome"/>
</dbReference>
<dbReference type="PANTHER" id="PTHR10000">
    <property type="entry name" value="PHOSPHOSERINE PHOSPHATASE"/>
    <property type="match status" value="1"/>
</dbReference>
<dbReference type="EMBL" id="CP059540">
    <property type="protein sequence ID" value="QMT16713.1"/>
    <property type="molecule type" value="Genomic_DNA"/>
</dbReference>
<dbReference type="NCBIfam" id="TIGR00099">
    <property type="entry name" value="Cof-subfamily"/>
    <property type="match status" value="1"/>
</dbReference>
<dbReference type="InterPro" id="IPR006379">
    <property type="entry name" value="HAD-SF_hydro_IIB"/>
</dbReference>
<dbReference type="RefSeq" id="WP_182091660.1">
    <property type="nucleotide sequence ID" value="NZ_CP059540.1"/>
</dbReference>
<dbReference type="GO" id="GO:0005829">
    <property type="term" value="C:cytosol"/>
    <property type="evidence" value="ECO:0007669"/>
    <property type="project" value="TreeGrafter"/>
</dbReference>
<reference evidence="1 2" key="1">
    <citation type="submission" date="2020-07" db="EMBL/GenBank/DDBJ databases">
        <title>Screening of a cold-adapted Planococcus bacterium producing protease in traditional shrimp paste and protease identification by genome sequencing.</title>
        <authorList>
            <person name="Gao R."/>
            <person name="Leng W."/>
            <person name="Chu Q."/>
            <person name="Wu X."/>
            <person name="Liu H."/>
            <person name="Li X."/>
        </authorList>
    </citation>
    <scope>NUCLEOTIDE SEQUENCE [LARGE SCALE GENOMIC DNA]</scope>
    <source>
        <strain evidence="1 2">XJ11</strain>
    </source>
</reference>